<keyword evidence="1" id="KW-0812">Transmembrane</keyword>
<evidence type="ECO:0000313" key="3">
    <source>
        <dbReference type="Proteomes" id="UP001519921"/>
    </source>
</evidence>
<accession>A0ABS7AJ09</accession>
<name>A0ABS7AJ09_9CLOT</name>
<sequence length="58" mass="6630">MGKFTRGVAAGALIGATVGMIVMPQLDRKTRRTMRRTGMKMRNMAEDAYDDMMHHWTK</sequence>
<reference evidence="2 3" key="1">
    <citation type="submission" date="2021-07" db="EMBL/GenBank/DDBJ databases">
        <title>Clostridium weizhouense sp. nov., an anaerobic bacterium isolated from activated sludge of Petroleum wastewater.</title>
        <authorList>
            <person name="Li Q."/>
        </authorList>
    </citation>
    <scope>NUCLEOTIDE SEQUENCE [LARGE SCALE GENOMIC DNA]</scope>
    <source>
        <strain evidence="2 3">YB-6</strain>
    </source>
</reference>
<evidence type="ECO:0000256" key="1">
    <source>
        <dbReference type="SAM" id="Phobius"/>
    </source>
</evidence>
<gene>
    <name evidence="2" type="ORF">KYD98_00930</name>
</gene>
<organism evidence="2 3">
    <name type="scientific">Clostridium weizhouense</name>
    <dbReference type="NCBI Taxonomy" id="2859781"/>
    <lineage>
        <taxon>Bacteria</taxon>
        <taxon>Bacillati</taxon>
        <taxon>Bacillota</taxon>
        <taxon>Clostridia</taxon>
        <taxon>Eubacteriales</taxon>
        <taxon>Clostridiaceae</taxon>
        <taxon>Clostridium</taxon>
    </lineage>
</organism>
<protein>
    <submittedName>
        <fullName evidence="2">YtxH domain-containing protein</fullName>
    </submittedName>
</protein>
<evidence type="ECO:0000313" key="2">
    <source>
        <dbReference type="EMBL" id="MBW6408651.1"/>
    </source>
</evidence>
<comment type="caution">
    <text evidence="2">The sequence shown here is derived from an EMBL/GenBank/DDBJ whole genome shotgun (WGS) entry which is preliminary data.</text>
</comment>
<keyword evidence="1" id="KW-1133">Transmembrane helix</keyword>
<feature type="transmembrane region" description="Helical" evidence="1">
    <location>
        <begin position="6"/>
        <end position="26"/>
    </location>
</feature>
<dbReference type="RefSeq" id="WP_219777712.1">
    <property type="nucleotide sequence ID" value="NZ_JAHXPT010000001.1"/>
</dbReference>
<dbReference type="Proteomes" id="UP001519921">
    <property type="component" value="Unassembled WGS sequence"/>
</dbReference>
<dbReference type="EMBL" id="JAHXPT010000001">
    <property type="protein sequence ID" value="MBW6408651.1"/>
    <property type="molecule type" value="Genomic_DNA"/>
</dbReference>
<keyword evidence="3" id="KW-1185">Reference proteome</keyword>
<proteinExistence type="predicted"/>
<keyword evidence="1" id="KW-0472">Membrane</keyword>